<dbReference type="CDD" id="cd00383">
    <property type="entry name" value="trans_reg_C"/>
    <property type="match status" value="1"/>
</dbReference>
<dbReference type="SUPFAM" id="SSF52172">
    <property type="entry name" value="CheY-like"/>
    <property type="match status" value="1"/>
</dbReference>
<organism evidence="10 11">
    <name type="scientific">Clostridium botulinum B2 450</name>
    <dbReference type="NCBI Taxonomy" id="1379739"/>
    <lineage>
        <taxon>Bacteria</taxon>
        <taxon>Bacillati</taxon>
        <taxon>Bacillota</taxon>
        <taxon>Clostridia</taxon>
        <taxon>Eubacteriales</taxon>
        <taxon>Clostridiaceae</taxon>
        <taxon>Clostridium</taxon>
    </lineage>
</organism>
<evidence type="ECO:0000256" key="5">
    <source>
        <dbReference type="ARBA" id="ARBA00024867"/>
    </source>
</evidence>
<reference evidence="10 11" key="1">
    <citation type="submission" date="2014-06" db="EMBL/GenBank/DDBJ databases">
        <title>Genome characterization of distinct group I Clostridium botulinum lineages.</title>
        <authorList>
            <person name="Giordani F."/>
            <person name="Anselmo A."/>
            <person name="Fillo S."/>
            <person name="Palozzi A.M."/>
            <person name="Fortunato A."/>
            <person name="Gentile B."/>
            <person name="Ciammaruconi A."/>
            <person name="Anniballi F."/>
            <person name="De Medici D."/>
            <person name="Lista F."/>
        </authorList>
    </citation>
    <scope>NUCLEOTIDE SEQUENCE [LARGE SCALE GENOMIC DNA]</scope>
    <source>
        <strain evidence="10 11">B2 450</strain>
    </source>
</reference>
<dbReference type="AlphaFoldDB" id="A0A0D1BTB6"/>
<dbReference type="PATRIC" id="fig|1379739.3.peg.1966"/>
<dbReference type="PROSITE" id="PS50110">
    <property type="entry name" value="RESPONSE_REGULATORY"/>
    <property type="match status" value="1"/>
</dbReference>
<keyword evidence="4" id="KW-0804">Transcription</keyword>
<gene>
    <name evidence="10" type="ORF">N495_08095</name>
</gene>
<dbReference type="RefSeq" id="WP_042385141.1">
    <property type="nucleotide sequence ID" value="NZ_JXSU01000007.1"/>
</dbReference>
<feature type="domain" description="Response regulatory" evidence="8">
    <location>
        <begin position="3"/>
        <end position="116"/>
    </location>
</feature>
<dbReference type="Proteomes" id="UP000032250">
    <property type="component" value="Unassembled WGS sequence"/>
</dbReference>
<comment type="caution">
    <text evidence="10">The sequence shown here is derived from an EMBL/GenBank/DDBJ whole genome shotgun (WGS) entry which is preliminary data.</text>
</comment>
<dbReference type="PANTHER" id="PTHR48111">
    <property type="entry name" value="REGULATOR OF RPOS"/>
    <property type="match status" value="1"/>
</dbReference>
<dbReference type="Pfam" id="PF00486">
    <property type="entry name" value="Trans_reg_C"/>
    <property type="match status" value="1"/>
</dbReference>
<protein>
    <recommendedName>
        <fullName evidence="1">Stage 0 sporulation protein A homolog</fullName>
    </recommendedName>
</protein>
<dbReference type="Gene3D" id="6.10.250.690">
    <property type="match status" value="1"/>
</dbReference>
<evidence type="ECO:0000256" key="6">
    <source>
        <dbReference type="PROSITE-ProRule" id="PRU00169"/>
    </source>
</evidence>
<evidence type="ECO:0000259" key="9">
    <source>
        <dbReference type="PROSITE" id="PS51755"/>
    </source>
</evidence>
<keyword evidence="2" id="KW-0805">Transcription regulation</keyword>
<evidence type="ECO:0000313" key="11">
    <source>
        <dbReference type="Proteomes" id="UP000032250"/>
    </source>
</evidence>
<dbReference type="SMART" id="SM00862">
    <property type="entry name" value="Trans_reg_C"/>
    <property type="match status" value="1"/>
</dbReference>
<dbReference type="SUPFAM" id="SSF46894">
    <property type="entry name" value="C-terminal effector domain of the bipartite response regulators"/>
    <property type="match status" value="1"/>
</dbReference>
<evidence type="ECO:0000313" key="10">
    <source>
        <dbReference type="EMBL" id="KIS23555.1"/>
    </source>
</evidence>
<feature type="modified residue" description="4-aspartylphosphate" evidence="6">
    <location>
        <position position="52"/>
    </location>
</feature>
<evidence type="ECO:0000256" key="4">
    <source>
        <dbReference type="ARBA" id="ARBA00023163"/>
    </source>
</evidence>
<comment type="function">
    <text evidence="5">May play the central regulatory role in sporulation. It may be an element of the effector pathway responsible for the activation of sporulation genes in response to nutritional stress. Spo0A may act in concert with spo0H (a sigma factor) to control the expression of some genes that are critical to the sporulation process.</text>
</comment>
<evidence type="ECO:0000256" key="7">
    <source>
        <dbReference type="PROSITE-ProRule" id="PRU01091"/>
    </source>
</evidence>
<evidence type="ECO:0000256" key="1">
    <source>
        <dbReference type="ARBA" id="ARBA00018672"/>
    </source>
</evidence>
<keyword evidence="6" id="KW-0597">Phosphoprotein</keyword>
<dbReference type="GO" id="GO:0032993">
    <property type="term" value="C:protein-DNA complex"/>
    <property type="evidence" value="ECO:0007669"/>
    <property type="project" value="TreeGrafter"/>
</dbReference>
<dbReference type="InterPro" id="IPR039420">
    <property type="entry name" value="WalR-like"/>
</dbReference>
<sequence length="224" mass="26469">MYKIMIIEDEEKIANIIKKSLEKWGFETYIVKDFNDIFQEFLHINPQLVLMDVNLPAYDGFYWCSKIRSMSKVPVIFLSSRSTNMDIVMAVNMGGDDYITKPFSIEVLNAKINAILRRTYSYRDSNMDVLDCKGAMLSLKDNILYYQDKTIELTRNEFKILYILMKEYETIVSREDIMQELWQDENFIDDNTLTVNINRLRKKLNKIGLNDFIKTIINQGYVIK</sequence>
<dbReference type="Gene3D" id="3.40.50.2300">
    <property type="match status" value="1"/>
</dbReference>
<dbReference type="EMBL" id="JXSU01000007">
    <property type="protein sequence ID" value="KIS23555.1"/>
    <property type="molecule type" value="Genomic_DNA"/>
</dbReference>
<feature type="DNA-binding region" description="OmpR/PhoB-type" evidence="7">
    <location>
        <begin position="127"/>
        <end position="224"/>
    </location>
</feature>
<dbReference type="GO" id="GO:0005829">
    <property type="term" value="C:cytosol"/>
    <property type="evidence" value="ECO:0007669"/>
    <property type="project" value="TreeGrafter"/>
</dbReference>
<evidence type="ECO:0000256" key="3">
    <source>
        <dbReference type="ARBA" id="ARBA00023125"/>
    </source>
</evidence>
<dbReference type="GO" id="GO:0000976">
    <property type="term" value="F:transcription cis-regulatory region binding"/>
    <property type="evidence" value="ECO:0007669"/>
    <property type="project" value="TreeGrafter"/>
</dbReference>
<dbReference type="PANTHER" id="PTHR48111:SF43">
    <property type="entry name" value="STAGE 0 SPORULATION PROTEIN A HOMOLOG"/>
    <property type="match status" value="1"/>
</dbReference>
<dbReference type="PROSITE" id="PS51755">
    <property type="entry name" value="OMPR_PHOB"/>
    <property type="match status" value="1"/>
</dbReference>
<dbReference type="InterPro" id="IPR001789">
    <property type="entry name" value="Sig_transdc_resp-reg_receiver"/>
</dbReference>
<dbReference type="HOGENOM" id="CLU_000445_30_3_9"/>
<dbReference type="InterPro" id="IPR016032">
    <property type="entry name" value="Sig_transdc_resp-reg_C-effctor"/>
</dbReference>
<feature type="domain" description="OmpR/PhoB-type" evidence="9">
    <location>
        <begin position="127"/>
        <end position="224"/>
    </location>
</feature>
<dbReference type="InterPro" id="IPR036388">
    <property type="entry name" value="WH-like_DNA-bd_sf"/>
</dbReference>
<evidence type="ECO:0000259" key="8">
    <source>
        <dbReference type="PROSITE" id="PS50110"/>
    </source>
</evidence>
<dbReference type="InterPro" id="IPR011006">
    <property type="entry name" value="CheY-like_superfamily"/>
</dbReference>
<dbReference type="GO" id="GO:0006355">
    <property type="term" value="P:regulation of DNA-templated transcription"/>
    <property type="evidence" value="ECO:0007669"/>
    <property type="project" value="InterPro"/>
</dbReference>
<dbReference type="OrthoDB" id="9790442at2"/>
<name>A0A0D1BTB6_CLOBO</name>
<proteinExistence type="predicted"/>
<dbReference type="SMART" id="SM00448">
    <property type="entry name" value="REC"/>
    <property type="match status" value="1"/>
</dbReference>
<dbReference type="GO" id="GO:0000156">
    <property type="term" value="F:phosphorelay response regulator activity"/>
    <property type="evidence" value="ECO:0007669"/>
    <property type="project" value="TreeGrafter"/>
</dbReference>
<dbReference type="Pfam" id="PF00072">
    <property type="entry name" value="Response_reg"/>
    <property type="match status" value="1"/>
</dbReference>
<dbReference type="CDD" id="cd18159">
    <property type="entry name" value="REC_OmpR_NsrR-like"/>
    <property type="match status" value="1"/>
</dbReference>
<evidence type="ECO:0000256" key="2">
    <source>
        <dbReference type="ARBA" id="ARBA00023015"/>
    </source>
</evidence>
<accession>A0A0D1BTB6</accession>
<keyword evidence="3 7" id="KW-0238">DNA-binding</keyword>
<dbReference type="InterPro" id="IPR001867">
    <property type="entry name" value="OmpR/PhoB-type_DNA-bd"/>
</dbReference>
<dbReference type="Gene3D" id="1.10.10.10">
    <property type="entry name" value="Winged helix-like DNA-binding domain superfamily/Winged helix DNA-binding domain"/>
    <property type="match status" value="1"/>
</dbReference>